<comment type="subcellular location">
    <subcellularLocation>
        <location evidence="1">Golgi apparatus</location>
    </subcellularLocation>
</comment>
<dbReference type="GO" id="GO:0003924">
    <property type="term" value="F:GTPase activity"/>
    <property type="evidence" value="ECO:0007669"/>
    <property type="project" value="InterPro"/>
</dbReference>
<comment type="similarity">
    <text evidence="2 15">Belongs to the small GTPase superfamily. Arf family.</text>
</comment>
<dbReference type="OrthoDB" id="2011769at2759"/>
<evidence type="ECO:0000256" key="12">
    <source>
        <dbReference type="ARBA" id="ARBA00070396"/>
    </source>
</evidence>
<name>A0A0C2WW45_SERVB</name>
<keyword evidence="4" id="KW-0519">Myristate</keyword>
<keyword evidence="6" id="KW-0931">ER-Golgi transport</keyword>
<evidence type="ECO:0000256" key="4">
    <source>
        <dbReference type="ARBA" id="ARBA00022707"/>
    </source>
</evidence>
<dbReference type="PROSITE" id="PS51417">
    <property type="entry name" value="ARF"/>
    <property type="match status" value="1"/>
</dbReference>
<feature type="binding site" evidence="13">
    <location>
        <position position="74"/>
    </location>
    <ligand>
        <name>GTP</name>
        <dbReference type="ChEBI" id="CHEBI:37565"/>
    </ligand>
</feature>
<evidence type="ECO:0000256" key="14">
    <source>
        <dbReference type="PIRSR" id="PIRSR606689-2"/>
    </source>
</evidence>
<dbReference type="Gene3D" id="3.40.50.300">
    <property type="entry name" value="P-loop containing nucleotide triphosphate hydrolases"/>
    <property type="match status" value="1"/>
</dbReference>
<dbReference type="EMBL" id="KN824284">
    <property type="protein sequence ID" value="KIM30393.1"/>
    <property type="molecule type" value="Genomic_DNA"/>
</dbReference>
<keyword evidence="8" id="KW-0333">Golgi apparatus</keyword>
<dbReference type="InterPro" id="IPR024156">
    <property type="entry name" value="Small_GTPase_ARF"/>
</dbReference>
<dbReference type="Pfam" id="PF00025">
    <property type="entry name" value="Arf"/>
    <property type="match status" value="1"/>
</dbReference>
<gene>
    <name evidence="16" type="ORF">M408DRAFT_328008</name>
</gene>
<evidence type="ECO:0000256" key="3">
    <source>
        <dbReference type="ARBA" id="ARBA00022448"/>
    </source>
</evidence>
<evidence type="ECO:0000256" key="2">
    <source>
        <dbReference type="ARBA" id="ARBA00010290"/>
    </source>
</evidence>
<dbReference type="FunFam" id="3.40.50.300:FF:003500">
    <property type="entry name" value="ADP-ribosylation factor 1"/>
    <property type="match status" value="1"/>
</dbReference>
<accession>A0A0C2WW45</accession>
<dbReference type="GO" id="GO:0046872">
    <property type="term" value="F:metal ion binding"/>
    <property type="evidence" value="ECO:0007669"/>
    <property type="project" value="UniProtKB-KW"/>
</dbReference>
<dbReference type="AlphaFoldDB" id="A0A0C2WW45"/>
<keyword evidence="14" id="KW-0460">Magnesium</keyword>
<dbReference type="SUPFAM" id="SSF52540">
    <property type="entry name" value="P-loop containing nucleoside triphosphate hydrolases"/>
    <property type="match status" value="1"/>
</dbReference>
<dbReference type="SMART" id="SM00178">
    <property type="entry name" value="SAR"/>
    <property type="match status" value="1"/>
</dbReference>
<evidence type="ECO:0000313" key="17">
    <source>
        <dbReference type="Proteomes" id="UP000054097"/>
    </source>
</evidence>
<evidence type="ECO:0000256" key="10">
    <source>
        <dbReference type="ARBA" id="ARBA00023288"/>
    </source>
</evidence>
<reference evidence="17" key="2">
    <citation type="submission" date="2015-01" db="EMBL/GenBank/DDBJ databases">
        <title>Evolutionary Origins and Diversification of the Mycorrhizal Mutualists.</title>
        <authorList>
            <consortium name="DOE Joint Genome Institute"/>
            <consortium name="Mycorrhizal Genomics Consortium"/>
            <person name="Kohler A."/>
            <person name="Kuo A."/>
            <person name="Nagy L.G."/>
            <person name="Floudas D."/>
            <person name="Copeland A."/>
            <person name="Barry K.W."/>
            <person name="Cichocki N."/>
            <person name="Veneault-Fourrey C."/>
            <person name="LaButti K."/>
            <person name="Lindquist E.A."/>
            <person name="Lipzen A."/>
            <person name="Lundell T."/>
            <person name="Morin E."/>
            <person name="Murat C."/>
            <person name="Riley R."/>
            <person name="Ohm R."/>
            <person name="Sun H."/>
            <person name="Tunlid A."/>
            <person name="Henrissat B."/>
            <person name="Grigoriev I.V."/>
            <person name="Hibbett D.S."/>
            <person name="Martin F."/>
        </authorList>
    </citation>
    <scope>NUCLEOTIDE SEQUENCE [LARGE SCALE GENOMIC DNA]</scope>
    <source>
        <strain evidence="17">MAFF 305830</strain>
    </source>
</reference>
<evidence type="ECO:0000256" key="7">
    <source>
        <dbReference type="ARBA" id="ARBA00022927"/>
    </source>
</evidence>
<feature type="binding site" evidence="13">
    <location>
        <begin position="28"/>
        <end position="35"/>
    </location>
    <ligand>
        <name>GTP</name>
        <dbReference type="ChEBI" id="CHEBI:37565"/>
    </ligand>
</feature>
<keyword evidence="3" id="KW-0813">Transport</keyword>
<feature type="binding site" evidence="14">
    <location>
        <position position="52"/>
    </location>
    <ligand>
        <name>Mg(2+)</name>
        <dbReference type="ChEBI" id="CHEBI:18420"/>
    </ligand>
</feature>
<dbReference type="SMART" id="SM00177">
    <property type="entry name" value="ARF"/>
    <property type="match status" value="1"/>
</dbReference>
<keyword evidence="7" id="KW-0653">Protein transport</keyword>
<feature type="binding site" evidence="13">
    <location>
        <begin position="130"/>
        <end position="133"/>
    </location>
    <ligand>
        <name>GTP</name>
        <dbReference type="ChEBI" id="CHEBI:37565"/>
    </ligand>
</feature>
<dbReference type="PANTHER" id="PTHR11711">
    <property type="entry name" value="ADP RIBOSYLATION FACTOR-RELATED"/>
    <property type="match status" value="1"/>
</dbReference>
<evidence type="ECO:0000256" key="15">
    <source>
        <dbReference type="RuleBase" id="RU003925"/>
    </source>
</evidence>
<keyword evidence="17" id="KW-1185">Reference proteome</keyword>
<dbReference type="CDD" id="cd00878">
    <property type="entry name" value="Arf_Arl"/>
    <property type="match status" value="1"/>
</dbReference>
<dbReference type="InterPro" id="IPR006689">
    <property type="entry name" value="Small_GTPase_ARF/SAR"/>
</dbReference>
<evidence type="ECO:0000256" key="1">
    <source>
        <dbReference type="ARBA" id="ARBA00004555"/>
    </source>
</evidence>
<evidence type="ECO:0000256" key="11">
    <source>
        <dbReference type="ARBA" id="ARBA00053326"/>
    </source>
</evidence>
<dbReference type="GO" id="GO:0016192">
    <property type="term" value="P:vesicle-mediated transport"/>
    <property type="evidence" value="ECO:0007669"/>
    <property type="project" value="UniProtKB-KW"/>
</dbReference>
<evidence type="ECO:0000256" key="6">
    <source>
        <dbReference type="ARBA" id="ARBA00022892"/>
    </source>
</evidence>
<sequence length="182" mass="20012">MGNYISSMISSALNGLVGTKPVRIIMIGLDAAGKTTVLYKLKLGEVVTTIPTIGFNVESVKYKNIEFVLWDVGGQGRIRALWKHYFQNTQAIVYIVDAADTDRVDETRDMLNEVLSSDELTGAPLIVLANKQDLPGALTASELTQRLGLNTLRGRRWYIQACCATSGDGLYEGLDWLAKEVK</sequence>
<evidence type="ECO:0000256" key="8">
    <source>
        <dbReference type="ARBA" id="ARBA00023034"/>
    </source>
</evidence>
<comment type="function">
    <text evidence="11">GTP-binding protein involved in protein trafficking; may modulate vesicle budding and uncoating within the Golgi apparatus.</text>
</comment>
<dbReference type="GO" id="GO:0015031">
    <property type="term" value="P:protein transport"/>
    <property type="evidence" value="ECO:0007669"/>
    <property type="project" value="UniProtKB-KW"/>
</dbReference>
<evidence type="ECO:0000256" key="5">
    <source>
        <dbReference type="ARBA" id="ARBA00022741"/>
    </source>
</evidence>
<dbReference type="InterPro" id="IPR027417">
    <property type="entry name" value="P-loop_NTPase"/>
</dbReference>
<dbReference type="InterPro" id="IPR005225">
    <property type="entry name" value="Small_GTP-bd"/>
</dbReference>
<dbReference type="Proteomes" id="UP000054097">
    <property type="component" value="Unassembled WGS sequence"/>
</dbReference>
<dbReference type="GO" id="GO:0005794">
    <property type="term" value="C:Golgi apparatus"/>
    <property type="evidence" value="ECO:0007669"/>
    <property type="project" value="UniProtKB-SubCell"/>
</dbReference>
<keyword evidence="14" id="KW-0479">Metal-binding</keyword>
<protein>
    <recommendedName>
        <fullName evidence="12">ADP-ribosylation factor</fullName>
    </recommendedName>
</protein>
<feature type="binding site" evidence="14">
    <location>
        <position position="35"/>
    </location>
    <ligand>
        <name>Mg(2+)</name>
        <dbReference type="ChEBI" id="CHEBI:18420"/>
    </ligand>
</feature>
<evidence type="ECO:0000256" key="13">
    <source>
        <dbReference type="PIRSR" id="PIRSR606689-1"/>
    </source>
</evidence>
<evidence type="ECO:0000313" key="16">
    <source>
        <dbReference type="EMBL" id="KIM30393.1"/>
    </source>
</evidence>
<organism evidence="16 17">
    <name type="scientific">Serendipita vermifera MAFF 305830</name>
    <dbReference type="NCBI Taxonomy" id="933852"/>
    <lineage>
        <taxon>Eukaryota</taxon>
        <taxon>Fungi</taxon>
        <taxon>Dikarya</taxon>
        <taxon>Basidiomycota</taxon>
        <taxon>Agaricomycotina</taxon>
        <taxon>Agaricomycetes</taxon>
        <taxon>Sebacinales</taxon>
        <taxon>Serendipitaceae</taxon>
        <taxon>Serendipita</taxon>
    </lineage>
</organism>
<dbReference type="STRING" id="933852.A0A0C2WW45"/>
<dbReference type="HOGENOM" id="CLU_040729_9_3_1"/>
<evidence type="ECO:0000256" key="9">
    <source>
        <dbReference type="ARBA" id="ARBA00023134"/>
    </source>
</evidence>
<keyword evidence="5 13" id="KW-0547">Nucleotide-binding</keyword>
<proteinExistence type="inferred from homology"/>
<dbReference type="GO" id="GO:0005525">
    <property type="term" value="F:GTP binding"/>
    <property type="evidence" value="ECO:0007669"/>
    <property type="project" value="UniProtKB-KW"/>
</dbReference>
<reference evidence="16 17" key="1">
    <citation type="submission" date="2014-04" db="EMBL/GenBank/DDBJ databases">
        <authorList>
            <consortium name="DOE Joint Genome Institute"/>
            <person name="Kuo A."/>
            <person name="Zuccaro A."/>
            <person name="Kohler A."/>
            <person name="Nagy L.G."/>
            <person name="Floudas D."/>
            <person name="Copeland A."/>
            <person name="Barry K.W."/>
            <person name="Cichocki N."/>
            <person name="Veneault-Fourrey C."/>
            <person name="LaButti K."/>
            <person name="Lindquist E.A."/>
            <person name="Lipzen A."/>
            <person name="Lundell T."/>
            <person name="Morin E."/>
            <person name="Murat C."/>
            <person name="Sun H."/>
            <person name="Tunlid A."/>
            <person name="Henrissat B."/>
            <person name="Grigoriev I.V."/>
            <person name="Hibbett D.S."/>
            <person name="Martin F."/>
            <person name="Nordberg H.P."/>
            <person name="Cantor M.N."/>
            <person name="Hua S.X."/>
        </authorList>
    </citation>
    <scope>NUCLEOTIDE SEQUENCE [LARGE SCALE GENOMIC DNA]</scope>
    <source>
        <strain evidence="16 17">MAFF 305830</strain>
    </source>
</reference>
<keyword evidence="9 13" id="KW-0342">GTP-binding</keyword>
<keyword evidence="10" id="KW-0449">Lipoprotein</keyword>
<dbReference type="NCBIfam" id="TIGR00231">
    <property type="entry name" value="small_GTP"/>
    <property type="match status" value="1"/>
</dbReference>
<dbReference type="PRINTS" id="PR00328">
    <property type="entry name" value="SAR1GTPBP"/>
</dbReference>